<evidence type="ECO:0000313" key="5">
    <source>
        <dbReference type="Proteomes" id="UP001324287"/>
    </source>
</evidence>
<feature type="domain" description="Tyr recombinase" evidence="3">
    <location>
        <begin position="1"/>
        <end position="84"/>
    </location>
</feature>
<keyword evidence="5" id="KW-1185">Reference proteome</keyword>
<dbReference type="InterPro" id="IPR011010">
    <property type="entry name" value="DNA_brk_join_enz"/>
</dbReference>
<dbReference type="Pfam" id="PF00589">
    <property type="entry name" value="Phage_integrase"/>
    <property type="match status" value="1"/>
</dbReference>
<reference evidence="4 5" key="1">
    <citation type="submission" date="2023-12" db="EMBL/GenBank/DDBJ databases">
        <title>Blastococcus brunescens sp. nov., an actonobacterium isolated from sandstone collected in sahara desert.</title>
        <authorList>
            <person name="Gtari M."/>
            <person name="Ghodhbane F."/>
        </authorList>
    </citation>
    <scope>NUCLEOTIDE SEQUENCE [LARGE SCALE GENOMIC DNA]</scope>
    <source>
        <strain evidence="4 5">BMG 8361</strain>
    </source>
</reference>
<dbReference type="Proteomes" id="UP001324287">
    <property type="component" value="Chromosome"/>
</dbReference>
<name>A0ABZ1B3M4_9ACTN</name>
<protein>
    <submittedName>
        <fullName evidence="4">Tyrosine-type recombinase/integrase</fullName>
    </submittedName>
</protein>
<sequence>MLDLFECETCDRTGYWPDEDGSLQGRGRRATHPLRGGSWSKVTSHTFRKSVATRLDEAGLSPRQVADQLGHANPSMTLDVYFGR</sequence>
<dbReference type="EMBL" id="CP141261">
    <property type="protein sequence ID" value="WRL65411.1"/>
    <property type="molecule type" value="Genomic_DNA"/>
</dbReference>
<evidence type="ECO:0000259" key="3">
    <source>
        <dbReference type="PROSITE" id="PS51898"/>
    </source>
</evidence>
<dbReference type="Gene3D" id="1.10.443.10">
    <property type="entry name" value="Intergrase catalytic core"/>
    <property type="match status" value="1"/>
</dbReference>
<keyword evidence="1" id="KW-0233">DNA recombination</keyword>
<dbReference type="SUPFAM" id="SSF56349">
    <property type="entry name" value="DNA breaking-rejoining enzymes"/>
    <property type="match status" value="1"/>
</dbReference>
<dbReference type="RefSeq" id="WP_324276733.1">
    <property type="nucleotide sequence ID" value="NZ_CP141261.1"/>
</dbReference>
<evidence type="ECO:0000256" key="2">
    <source>
        <dbReference type="SAM" id="MobiDB-lite"/>
    </source>
</evidence>
<accession>A0ABZ1B3M4</accession>
<dbReference type="InterPro" id="IPR013762">
    <property type="entry name" value="Integrase-like_cat_sf"/>
</dbReference>
<gene>
    <name evidence="4" type="ORF">U6N30_07200</name>
</gene>
<dbReference type="InterPro" id="IPR002104">
    <property type="entry name" value="Integrase_catalytic"/>
</dbReference>
<dbReference type="PROSITE" id="PS51898">
    <property type="entry name" value="TYR_RECOMBINASE"/>
    <property type="match status" value="1"/>
</dbReference>
<feature type="region of interest" description="Disordered" evidence="2">
    <location>
        <begin position="18"/>
        <end position="40"/>
    </location>
</feature>
<proteinExistence type="predicted"/>
<organism evidence="4 5">
    <name type="scientific">Blastococcus brunescens</name>
    <dbReference type="NCBI Taxonomy" id="1564165"/>
    <lineage>
        <taxon>Bacteria</taxon>
        <taxon>Bacillati</taxon>
        <taxon>Actinomycetota</taxon>
        <taxon>Actinomycetes</taxon>
        <taxon>Geodermatophilales</taxon>
        <taxon>Geodermatophilaceae</taxon>
        <taxon>Blastococcus</taxon>
    </lineage>
</organism>
<evidence type="ECO:0000313" key="4">
    <source>
        <dbReference type="EMBL" id="WRL65411.1"/>
    </source>
</evidence>
<evidence type="ECO:0000256" key="1">
    <source>
        <dbReference type="ARBA" id="ARBA00023172"/>
    </source>
</evidence>